<dbReference type="OrthoDB" id="250802at2759"/>
<dbReference type="GO" id="GO:0046961">
    <property type="term" value="F:proton-transporting ATPase activity, rotational mechanism"/>
    <property type="evidence" value="ECO:0007669"/>
    <property type="project" value="InterPro"/>
</dbReference>
<keyword evidence="2 5" id="KW-0813">Transport</keyword>
<reference evidence="7" key="3">
    <citation type="submission" date="2020-01" db="EMBL/GenBank/DDBJ databases">
        <authorList>
            <person name="Korhonen P.K.K."/>
            <person name="Guangxu M.G."/>
            <person name="Wang T.W."/>
            <person name="Stroehlein A.J.S."/>
            <person name="Young N.D."/>
            <person name="Ang C.-S.A."/>
            <person name="Fernando D.W.F."/>
            <person name="Lu H.L."/>
            <person name="Taylor S.T."/>
            <person name="Ehtesham M.E.M."/>
            <person name="Najaraj S.H.N."/>
            <person name="Harsha G.H.G."/>
            <person name="Madugundu A.M."/>
            <person name="Renuse S.R."/>
            <person name="Holt D.H."/>
            <person name="Pandey A.P."/>
            <person name="Papenfuss A.P."/>
            <person name="Gasser R.B.G."/>
            <person name="Fischer K.F."/>
        </authorList>
    </citation>
    <scope>NUCLEOTIDE SEQUENCE</scope>
    <source>
        <strain evidence="7">SSS_KF_BRIS2020</strain>
    </source>
</reference>
<dbReference type="GO" id="GO:0000221">
    <property type="term" value="C:vacuolar proton-transporting V-type ATPase, V1 domain"/>
    <property type="evidence" value="ECO:0007669"/>
    <property type="project" value="TreeGrafter"/>
</dbReference>
<dbReference type="Proteomes" id="UP000616769">
    <property type="component" value="Unassembled WGS sequence"/>
</dbReference>
<comment type="subunit">
    <text evidence="5">V-ATPase is a heteromultimeric enzyme made up of two complexes: the ATP-hydrolytic V1 complex and the proton translocation V0 complex.</text>
</comment>
<sequence>MASQTQGIQQLLIAEKKAAEKVQEARKKKARRLKQAKEEASLEIERFRFERENQFREYESKHMGSMDTVKDSIEQETKVKLEEMRNSVVKAKEIVIKDLLTRVICDVQPRLHTNLRLSEL</sequence>
<dbReference type="Proteomes" id="UP000070412">
    <property type="component" value="Unassembled WGS sequence"/>
</dbReference>
<comment type="function">
    <text evidence="5">Subunit of the V1 complex of vacuolar(H+)-ATPase (V-ATPase), a multisubunit enzyme composed of a peripheral complex (V1) that hydrolyzes ATP and a membrane integral complex (V0) that translocates protons. V-ATPase is responsible for acidifying and maintaining the pH of intracellular compartments and in some cell types, is targeted to the plasma membrane, where it is responsible for acidifying the extracellular environment.</text>
</comment>
<evidence type="ECO:0000256" key="2">
    <source>
        <dbReference type="ARBA" id="ARBA00022448"/>
    </source>
</evidence>
<dbReference type="Pfam" id="PF03179">
    <property type="entry name" value="V-ATPase_G"/>
    <property type="match status" value="1"/>
</dbReference>
<name>A0A132AHQ2_SARSC</name>
<dbReference type="NCBIfam" id="TIGR01147">
    <property type="entry name" value="V_ATP_synt_G"/>
    <property type="match status" value="1"/>
</dbReference>
<evidence type="ECO:0000256" key="4">
    <source>
        <dbReference type="ARBA" id="ARBA00023065"/>
    </source>
</evidence>
<evidence type="ECO:0000313" key="9">
    <source>
        <dbReference type="EnsemblMetazoa" id="KAF7493091.1"/>
    </source>
</evidence>
<feature type="coiled-coil region" evidence="6">
    <location>
        <begin position="8"/>
        <end position="50"/>
    </location>
</feature>
<dbReference type="VEuPathDB" id="VectorBase:SSCA009247"/>
<proteinExistence type="inferred from homology"/>
<evidence type="ECO:0000256" key="1">
    <source>
        <dbReference type="ARBA" id="ARBA00010066"/>
    </source>
</evidence>
<accession>A0A132AHQ2</accession>
<dbReference type="EMBL" id="WVUK01000056">
    <property type="protein sequence ID" value="KAF7493091.1"/>
    <property type="molecule type" value="Genomic_DNA"/>
</dbReference>
<evidence type="ECO:0000256" key="6">
    <source>
        <dbReference type="SAM" id="Coils"/>
    </source>
</evidence>
<dbReference type="AlphaFoldDB" id="A0A132AHQ2"/>
<keyword evidence="3 5" id="KW-0375">Hydrogen ion transport</keyword>
<reference evidence="8 11" key="1">
    <citation type="journal article" date="2015" name="Parasit. Vectors">
        <title>Draft genome of the scabies mite.</title>
        <authorList>
            <person name="Rider S.D.Jr."/>
            <person name="Morgan M.S."/>
            <person name="Arlian L.G."/>
        </authorList>
    </citation>
    <scope>NUCLEOTIDE SEQUENCE [LARGE SCALE GENOMIC DNA]</scope>
    <source>
        <strain evidence="8">Arlian Lab</strain>
    </source>
</reference>
<dbReference type="Gene3D" id="1.20.5.2950">
    <property type="match status" value="1"/>
</dbReference>
<organism evidence="8 11">
    <name type="scientific">Sarcoptes scabiei</name>
    <name type="common">Itch mite</name>
    <name type="synonym">Acarus scabiei</name>
    <dbReference type="NCBI Taxonomy" id="52283"/>
    <lineage>
        <taxon>Eukaryota</taxon>
        <taxon>Metazoa</taxon>
        <taxon>Ecdysozoa</taxon>
        <taxon>Arthropoda</taxon>
        <taxon>Chelicerata</taxon>
        <taxon>Arachnida</taxon>
        <taxon>Acari</taxon>
        <taxon>Acariformes</taxon>
        <taxon>Sarcoptiformes</taxon>
        <taxon>Astigmata</taxon>
        <taxon>Psoroptidia</taxon>
        <taxon>Sarcoptoidea</taxon>
        <taxon>Sarcoptidae</taxon>
        <taxon>Sarcoptinae</taxon>
        <taxon>Sarcoptes</taxon>
    </lineage>
</organism>
<dbReference type="OMA" id="RHSKHNI"/>
<dbReference type="PANTHER" id="PTHR12713:SF11">
    <property type="entry name" value="V-TYPE PROTON ATPASE SUBUNIT G"/>
    <property type="match status" value="1"/>
</dbReference>
<dbReference type="EnsemblMetazoa" id="SSS_5975s_mrna">
    <property type="protein sequence ID" value="KAF7493091.1"/>
    <property type="gene ID" value="SSS_5975"/>
</dbReference>
<gene>
    <name evidence="8" type="ORF">QR98_0090790</name>
    <name evidence="7" type="ORF">SSS_5975</name>
</gene>
<protein>
    <recommendedName>
        <fullName evidence="5">V-type proton ATPase subunit G</fullName>
    </recommendedName>
</protein>
<keyword evidence="10" id="KW-1185">Reference proteome</keyword>
<evidence type="ECO:0000313" key="7">
    <source>
        <dbReference type="EMBL" id="KAF7493091.1"/>
    </source>
</evidence>
<reference evidence="9" key="4">
    <citation type="submission" date="2022-06" db="UniProtKB">
        <authorList>
            <consortium name="EnsemblMetazoa"/>
        </authorList>
    </citation>
    <scope>IDENTIFICATION</scope>
</reference>
<keyword evidence="4 5" id="KW-0406">Ion transport</keyword>
<reference evidence="10" key="2">
    <citation type="journal article" date="2020" name="PLoS Negl. Trop. Dis.">
        <title>High-quality nuclear genome for Sarcoptes scabiei-A critical resource for a neglected parasite.</title>
        <authorList>
            <person name="Korhonen P.K."/>
            <person name="Gasser R.B."/>
            <person name="Ma G."/>
            <person name="Wang T."/>
            <person name="Stroehlein A.J."/>
            <person name="Young N.D."/>
            <person name="Ang C.S."/>
            <person name="Fernando D.D."/>
            <person name="Lu H.C."/>
            <person name="Taylor S."/>
            <person name="Reynolds S.L."/>
            <person name="Mofiz E."/>
            <person name="Najaraj S.H."/>
            <person name="Gowda H."/>
            <person name="Madugundu A."/>
            <person name="Renuse S."/>
            <person name="Holt D."/>
            <person name="Pandey A."/>
            <person name="Papenfuss A.T."/>
            <person name="Fischer K."/>
        </authorList>
    </citation>
    <scope>NUCLEOTIDE SEQUENCE [LARGE SCALE GENOMIC DNA]</scope>
</reference>
<dbReference type="FunFam" id="1.20.5.2950:FF:000001">
    <property type="entry name" value="V-type proton ATPase subunit G"/>
    <property type="match status" value="1"/>
</dbReference>
<dbReference type="EMBL" id="JXLN01015317">
    <property type="protein sequence ID" value="KPM10522.1"/>
    <property type="molecule type" value="Genomic_DNA"/>
</dbReference>
<evidence type="ECO:0000313" key="10">
    <source>
        <dbReference type="Proteomes" id="UP000070412"/>
    </source>
</evidence>
<evidence type="ECO:0000256" key="3">
    <source>
        <dbReference type="ARBA" id="ARBA00022781"/>
    </source>
</evidence>
<dbReference type="GO" id="GO:0097401">
    <property type="term" value="P:synaptic vesicle lumen acidification"/>
    <property type="evidence" value="ECO:0007669"/>
    <property type="project" value="TreeGrafter"/>
</dbReference>
<dbReference type="GO" id="GO:0016887">
    <property type="term" value="F:ATP hydrolysis activity"/>
    <property type="evidence" value="ECO:0007669"/>
    <property type="project" value="TreeGrafter"/>
</dbReference>
<comment type="similarity">
    <text evidence="1 5">Belongs to the V-ATPase G subunit family.</text>
</comment>
<evidence type="ECO:0000256" key="5">
    <source>
        <dbReference type="RuleBase" id="RU364019"/>
    </source>
</evidence>
<dbReference type="GO" id="GO:0098793">
    <property type="term" value="C:presynapse"/>
    <property type="evidence" value="ECO:0007669"/>
    <property type="project" value="GOC"/>
</dbReference>
<keyword evidence="6" id="KW-0175">Coiled coil</keyword>
<evidence type="ECO:0000313" key="8">
    <source>
        <dbReference type="EMBL" id="KPM10522.1"/>
    </source>
</evidence>
<dbReference type="PANTHER" id="PTHR12713">
    <property type="entry name" value="VACUOLAR ATP SYNTHASE SUBUNIT G"/>
    <property type="match status" value="1"/>
</dbReference>
<evidence type="ECO:0000313" key="11">
    <source>
        <dbReference type="Proteomes" id="UP000616769"/>
    </source>
</evidence>
<dbReference type="InterPro" id="IPR005124">
    <property type="entry name" value="V-ATPase_G"/>
</dbReference>